<dbReference type="Pfam" id="PF00931">
    <property type="entry name" value="NB-ARC"/>
    <property type="match status" value="1"/>
</dbReference>
<name>A0A3E0I9D1_9PSEU</name>
<organism evidence="2 3">
    <name type="scientific">Kutzneria buriramensis</name>
    <dbReference type="NCBI Taxonomy" id="1045776"/>
    <lineage>
        <taxon>Bacteria</taxon>
        <taxon>Bacillati</taxon>
        <taxon>Actinomycetota</taxon>
        <taxon>Actinomycetes</taxon>
        <taxon>Pseudonocardiales</taxon>
        <taxon>Pseudonocardiaceae</taxon>
        <taxon>Kutzneria</taxon>
    </lineage>
</organism>
<dbReference type="Gene3D" id="3.40.50.300">
    <property type="entry name" value="P-loop containing nucleotide triphosphate hydrolases"/>
    <property type="match status" value="1"/>
</dbReference>
<dbReference type="PROSITE" id="PS50943">
    <property type="entry name" value="HTH_CROC1"/>
    <property type="match status" value="1"/>
</dbReference>
<dbReference type="EMBL" id="QUNO01000001">
    <property type="protein sequence ID" value="REH55166.1"/>
    <property type="molecule type" value="Genomic_DNA"/>
</dbReference>
<dbReference type="InterPro" id="IPR036388">
    <property type="entry name" value="WH-like_DNA-bd_sf"/>
</dbReference>
<dbReference type="AlphaFoldDB" id="A0A3E0I9D1"/>
<dbReference type="InterPro" id="IPR027417">
    <property type="entry name" value="P-loop_NTPase"/>
</dbReference>
<dbReference type="PANTHER" id="PTHR47691:SF3">
    <property type="entry name" value="HTH-TYPE TRANSCRIPTIONAL REGULATOR RV0890C-RELATED"/>
    <property type="match status" value="1"/>
</dbReference>
<comment type="caution">
    <text evidence="2">The sequence shown here is derived from an EMBL/GenBank/DDBJ whole genome shotgun (WGS) entry which is preliminary data.</text>
</comment>
<evidence type="ECO:0000313" key="3">
    <source>
        <dbReference type="Proteomes" id="UP000256269"/>
    </source>
</evidence>
<dbReference type="SUPFAM" id="SSF52540">
    <property type="entry name" value="P-loop containing nucleoside triphosphate hydrolases"/>
    <property type="match status" value="1"/>
</dbReference>
<dbReference type="GO" id="GO:0043531">
    <property type="term" value="F:ADP binding"/>
    <property type="evidence" value="ECO:0007669"/>
    <property type="project" value="InterPro"/>
</dbReference>
<dbReference type="InterPro" id="IPR010982">
    <property type="entry name" value="Lambda_DNA-bd_dom_sf"/>
</dbReference>
<dbReference type="PANTHER" id="PTHR47691">
    <property type="entry name" value="REGULATOR-RELATED"/>
    <property type="match status" value="1"/>
</dbReference>
<sequence length="746" mass="80019">MRESGHVATREQIGEGFGRALRTRREALGWSLTELAAVVRYDKSLLSRLENGHRKPTEQHARALDSALQADGHLITLALRALPRPPAQLPAAPARFVGRDLELAGLARAVREFAAGGGPIVVTIDGPPGAGKTALALRFAHSIAHDYPGGQLYTDLRGHSVHDPAEPADVLEELLTSLGVDGDSLPARLEQRASLLRSALAPTRTLLVLDNASDSDQLQHLLPGAGNCAVIVTSRDRLSGLAMRTGAARITLAPMPEEESVRLLSTIIGGRAPADPSALAELARRCGHLPLALRIAAERVVGDLEVDEDSRLDFLDVADATPVRTIISWSYGRLDPDTARMFRLLGLHQGPYLSVSAAAALAGVRQGAARRALDRLAGAHLIHNPRRGHWRFHDLVADYAAELALSDAEAPLAAARLASWYLHGYSAAGKVIAPYRDNPLRVASVLPDVEPVSFGSEREAVDWCKAELPNVLPVLRLALRYGEREAAWHLPLELWSYLLLAKPWGVWVASHQLALEACVGDDYAHGWIATNLAEAYRRMGDLARAGDFYALGRSLRERCGDRPGLAWSLAGSALLAIDLGEIAQARDYSEAAVELFAETANSEGQALLLGVLGDMQDALGDHRAALSAFGEAVQLMTALGSLQGIAQMLTRSAEVHQALGSYDEALAGFVAATNAARQVGDSVAEVASLSSYAQLLADVGRPDEARQAWTQALVILESRGEDEATQAALLRAKLNPRESRSQPERM</sequence>
<gene>
    <name evidence="2" type="ORF">BCF44_101182</name>
</gene>
<dbReference type="SMART" id="SM00530">
    <property type="entry name" value="HTH_XRE"/>
    <property type="match status" value="1"/>
</dbReference>
<protein>
    <submittedName>
        <fullName evidence="2">Tetratricopeptide repeat protein</fullName>
    </submittedName>
</protein>
<evidence type="ECO:0000259" key="1">
    <source>
        <dbReference type="PROSITE" id="PS50943"/>
    </source>
</evidence>
<dbReference type="Pfam" id="PF13424">
    <property type="entry name" value="TPR_12"/>
    <property type="match status" value="2"/>
</dbReference>
<dbReference type="SMART" id="SM00028">
    <property type="entry name" value="TPR"/>
    <property type="match status" value="5"/>
</dbReference>
<dbReference type="Proteomes" id="UP000256269">
    <property type="component" value="Unassembled WGS sequence"/>
</dbReference>
<accession>A0A3E0I9D1</accession>
<dbReference type="CDD" id="cd00093">
    <property type="entry name" value="HTH_XRE"/>
    <property type="match status" value="1"/>
</dbReference>
<dbReference type="InterPro" id="IPR011990">
    <property type="entry name" value="TPR-like_helical_dom_sf"/>
</dbReference>
<dbReference type="InterPro" id="IPR019734">
    <property type="entry name" value="TPR_rpt"/>
</dbReference>
<reference evidence="2 3" key="1">
    <citation type="submission" date="2018-08" db="EMBL/GenBank/DDBJ databases">
        <title>Genomic Encyclopedia of Archaeal and Bacterial Type Strains, Phase II (KMG-II): from individual species to whole genera.</title>
        <authorList>
            <person name="Goeker M."/>
        </authorList>
    </citation>
    <scope>NUCLEOTIDE SEQUENCE [LARGE SCALE GENOMIC DNA]</scope>
    <source>
        <strain evidence="2 3">DSM 45791</strain>
    </source>
</reference>
<dbReference type="InterPro" id="IPR002182">
    <property type="entry name" value="NB-ARC"/>
</dbReference>
<dbReference type="Gene3D" id="1.10.10.10">
    <property type="entry name" value="Winged helix-like DNA-binding domain superfamily/Winged helix DNA-binding domain"/>
    <property type="match status" value="1"/>
</dbReference>
<dbReference type="PRINTS" id="PR00364">
    <property type="entry name" value="DISEASERSIST"/>
</dbReference>
<dbReference type="InterPro" id="IPR001387">
    <property type="entry name" value="Cro/C1-type_HTH"/>
</dbReference>
<dbReference type="SUPFAM" id="SSF48452">
    <property type="entry name" value="TPR-like"/>
    <property type="match status" value="2"/>
</dbReference>
<dbReference type="GO" id="GO:0003677">
    <property type="term" value="F:DNA binding"/>
    <property type="evidence" value="ECO:0007669"/>
    <property type="project" value="InterPro"/>
</dbReference>
<dbReference type="Gene3D" id="1.25.40.10">
    <property type="entry name" value="Tetratricopeptide repeat domain"/>
    <property type="match status" value="1"/>
</dbReference>
<dbReference type="Gene3D" id="1.10.260.40">
    <property type="entry name" value="lambda repressor-like DNA-binding domains"/>
    <property type="match status" value="1"/>
</dbReference>
<proteinExistence type="predicted"/>
<keyword evidence="3" id="KW-1185">Reference proteome</keyword>
<dbReference type="SUPFAM" id="SSF47413">
    <property type="entry name" value="lambda repressor-like DNA-binding domains"/>
    <property type="match status" value="1"/>
</dbReference>
<dbReference type="Pfam" id="PF13560">
    <property type="entry name" value="HTH_31"/>
    <property type="match status" value="1"/>
</dbReference>
<evidence type="ECO:0000313" key="2">
    <source>
        <dbReference type="EMBL" id="REH55166.1"/>
    </source>
</evidence>
<feature type="domain" description="HTH cro/C1-type" evidence="1">
    <location>
        <begin position="21"/>
        <end position="75"/>
    </location>
</feature>